<feature type="region of interest" description="Disordered" evidence="1">
    <location>
        <begin position="1"/>
        <end position="21"/>
    </location>
</feature>
<protein>
    <submittedName>
        <fullName evidence="2">Uncharacterized protein</fullName>
    </submittedName>
</protein>
<proteinExistence type="predicted"/>
<evidence type="ECO:0000256" key="1">
    <source>
        <dbReference type="SAM" id="MobiDB-lite"/>
    </source>
</evidence>
<gene>
    <name evidence="2" type="ORF">JR316_011062</name>
</gene>
<comment type="caution">
    <text evidence="2">The sequence shown here is derived from an EMBL/GenBank/DDBJ whole genome shotgun (WGS) entry which is preliminary data.</text>
</comment>
<reference evidence="2" key="1">
    <citation type="submission" date="2021-02" db="EMBL/GenBank/DDBJ databases">
        <title>Psilocybe cubensis genome.</title>
        <authorList>
            <person name="Mckernan K.J."/>
            <person name="Crawford S."/>
            <person name="Trippe A."/>
            <person name="Kane L.T."/>
            <person name="Mclaughlin S."/>
        </authorList>
    </citation>
    <scope>NUCLEOTIDE SEQUENCE [LARGE SCALE GENOMIC DNA]</scope>
    <source>
        <strain evidence="2">MGC-MH-2018</strain>
    </source>
</reference>
<accession>A0A8H7XQB2</accession>
<dbReference type="AlphaFoldDB" id="A0A8H7XQB2"/>
<organism evidence="2">
    <name type="scientific">Psilocybe cubensis</name>
    <name type="common">Psychedelic mushroom</name>
    <name type="synonym">Stropharia cubensis</name>
    <dbReference type="NCBI Taxonomy" id="181762"/>
    <lineage>
        <taxon>Eukaryota</taxon>
        <taxon>Fungi</taxon>
        <taxon>Dikarya</taxon>
        <taxon>Basidiomycota</taxon>
        <taxon>Agaricomycotina</taxon>
        <taxon>Agaricomycetes</taxon>
        <taxon>Agaricomycetidae</taxon>
        <taxon>Agaricales</taxon>
        <taxon>Agaricineae</taxon>
        <taxon>Strophariaceae</taxon>
        <taxon>Psilocybe</taxon>
    </lineage>
</organism>
<sequence>MDRSLVGQKHPTNGDYTPSPDLLKKQKAQPFILSHPTSTIQTLNSRQSLRAELERPIVPDIALDQSVGSAPLPLPLLLHPHASACAHFNTFTAPLRSGIDPGPPPPPSSTVLKKALSAEQQMQHQHQHQHYYHHHQQQQQQQQSAIMLNVTVYSTSGAGAGGVAGGGGAGCVGDATHTISSVQICHSAPDGPFTSSVRLDIP</sequence>
<name>A0A8H7XQB2_PSICU</name>
<dbReference type="EMBL" id="JAFIQS010000013">
    <property type="protein sequence ID" value="KAG5163869.1"/>
    <property type="molecule type" value="Genomic_DNA"/>
</dbReference>
<evidence type="ECO:0000313" key="2">
    <source>
        <dbReference type="EMBL" id="KAG5163869.1"/>
    </source>
</evidence>